<comment type="similarity">
    <text evidence="1">Belongs to the PPR family. P subfamily.</text>
</comment>
<protein>
    <submittedName>
        <fullName evidence="5">Pentatricopeptide repeat-containing protein, chloroplastic</fullName>
    </submittedName>
</protein>
<feature type="repeat" description="PPR" evidence="3">
    <location>
        <begin position="354"/>
        <end position="388"/>
    </location>
</feature>
<sequence>MDSLKSCAVPEIYESKRCNFWRNSYLYGLGWIGLNSSVSHTSIRFVGDRKKIVRGDVRCYGFCVDCRVDKCSSSSFPETRFASVGGTRKWDHNPKIRLKHIVSCGLEGIGGPPSASEFVKKPQSGQAGDAALLDVSLTLKNPVPNLMEVPNKALKDSAERKSGRKIWNRFLGIKKAAQRKVSRPGFTRKGQILEHVKNYSKLEIALSATESNSSMEQCNFVLKMLEKNSDEKTMTFFEWMRSNGKLKKNTNAYQLALRALARKEDWCRAKMLIQEMISDADCELSARAFNVLIYVCAKRGLVGWGTKWFCMMLERGVQPDVATFGMLMGLHQKSGKLSEAEFTFGHMRSCKIHCISAYSSMITIYTRLGMYDKSEEIISLMEKDEVLPNSENWLVRINAYSQQGKLEEAESALKSMLDAGISPNIVAYNTLITGYGKVSNPEAAKILFQSLEIDGLEPDETTYRSMVEGFGRTDNYKEALWYYEELKSSGFRPTSSNFYTMINLQARHCDEKGVIQTLKDMRLVGCQYSSIVSSLLQAYERVGRIQKVPHILKASFYENILLDPTSCSILVMAYIQNSLLDDALQVLQDKRWEDSEFEDNLYHLLICFCKEVGHYENAVKIYTQMPKSEAHPNLHIACSMIDIFSALDRFPDAEKLYLRLKASGITLDMVAYSIVVRMYIKAGSIKDACLVLDMMEKQKDIVPDTFLFRDMLRTYQQCGMMEKLANTYYWILKSGVTWDEAMYNCVINCCGHALPVDELSRLFDEMIQCGYAANTITFNVMLDVYGKAGLFKKARKIFWMACKEGLADIISYNTIISAYGQIRDFRNMHAVVQRMQCAGHPVSLEAYNCMLDAYGKEDHLEEFNTVLKKMKQASCVSDHYTYNIMINIYGKKGWIEEVARVLAELKERGLEPDLYSYNTLIKAYGIAGMVEEAVNVVQEMRAEGIKPDRVTYVNLINALQRNEKFLEAVKWSLWMKQMGMSN</sequence>
<feature type="repeat" description="PPR" evidence="3">
    <location>
        <begin position="389"/>
        <end position="423"/>
    </location>
</feature>
<evidence type="ECO:0000313" key="5">
    <source>
        <dbReference type="EMBL" id="KAG1326531.1"/>
    </source>
</evidence>
<feature type="repeat" description="PPR" evidence="3">
    <location>
        <begin position="424"/>
        <end position="458"/>
    </location>
</feature>
<feature type="repeat" description="PPR" evidence="3">
    <location>
        <begin position="774"/>
        <end position="808"/>
    </location>
</feature>
<dbReference type="Pfam" id="PF13041">
    <property type="entry name" value="PPR_2"/>
    <property type="match status" value="3"/>
</dbReference>
<feature type="repeat" description="PPR" evidence="3">
    <location>
        <begin position="459"/>
        <end position="493"/>
    </location>
</feature>
<organism evidence="5 6">
    <name type="scientific">Cocos nucifera</name>
    <name type="common">Coconut palm</name>
    <dbReference type="NCBI Taxonomy" id="13894"/>
    <lineage>
        <taxon>Eukaryota</taxon>
        <taxon>Viridiplantae</taxon>
        <taxon>Streptophyta</taxon>
        <taxon>Embryophyta</taxon>
        <taxon>Tracheophyta</taxon>
        <taxon>Spermatophyta</taxon>
        <taxon>Magnoliopsida</taxon>
        <taxon>Liliopsida</taxon>
        <taxon>Arecaceae</taxon>
        <taxon>Arecoideae</taxon>
        <taxon>Cocoseae</taxon>
        <taxon>Attaleinae</taxon>
        <taxon>Cocos</taxon>
    </lineage>
</organism>
<dbReference type="InterPro" id="IPR033443">
    <property type="entry name" value="PROP1-like_PPR_dom"/>
</dbReference>
<evidence type="ECO:0000259" key="4">
    <source>
        <dbReference type="Pfam" id="PF17177"/>
    </source>
</evidence>
<dbReference type="GO" id="GO:0010019">
    <property type="term" value="P:chloroplast-nucleus signaling pathway"/>
    <property type="evidence" value="ECO:0007669"/>
    <property type="project" value="TreeGrafter"/>
</dbReference>
<feature type="repeat" description="PPR" evidence="3">
    <location>
        <begin position="739"/>
        <end position="773"/>
    </location>
</feature>
<evidence type="ECO:0000256" key="3">
    <source>
        <dbReference type="PROSITE-ProRule" id="PRU00708"/>
    </source>
</evidence>
<dbReference type="Pfam" id="PF01535">
    <property type="entry name" value="PPR"/>
    <property type="match status" value="5"/>
</dbReference>
<evidence type="ECO:0000256" key="2">
    <source>
        <dbReference type="ARBA" id="ARBA00022737"/>
    </source>
</evidence>
<feature type="repeat" description="PPR" evidence="3">
    <location>
        <begin position="843"/>
        <end position="877"/>
    </location>
</feature>
<dbReference type="Gene3D" id="1.25.40.10">
    <property type="entry name" value="Tetratricopeptide repeat domain"/>
    <property type="match status" value="7"/>
</dbReference>
<dbReference type="FunFam" id="1.25.40.10:FF:003613">
    <property type="entry name" value="Pentatricopeptide repeat-containing protein At3g23020"/>
    <property type="match status" value="1"/>
</dbReference>
<dbReference type="EMBL" id="CM017872">
    <property type="protein sequence ID" value="KAG1326531.1"/>
    <property type="molecule type" value="Genomic_DNA"/>
</dbReference>
<evidence type="ECO:0000313" key="6">
    <source>
        <dbReference type="Proteomes" id="UP000797356"/>
    </source>
</evidence>
<comment type="caution">
    <text evidence="5">The sequence shown here is derived from an EMBL/GenBank/DDBJ whole genome shotgun (WGS) entry which is preliminary data.</text>
</comment>
<reference evidence="5" key="1">
    <citation type="journal article" date="2017" name="Gigascience">
        <title>The genome draft of coconut (Cocos nucifera).</title>
        <authorList>
            <person name="Xiao Y."/>
            <person name="Xu P."/>
            <person name="Fan H."/>
            <person name="Baudouin L."/>
            <person name="Xia W."/>
            <person name="Bocs S."/>
            <person name="Xu J."/>
            <person name="Li Q."/>
            <person name="Guo A."/>
            <person name="Zhou L."/>
            <person name="Li J."/>
            <person name="Wu Y."/>
            <person name="Ma Z."/>
            <person name="Armero A."/>
            <person name="Issali A.E."/>
            <person name="Liu N."/>
            <person name="Peng M."/>
            <person name="Yang Y."/>
        </authorList>
    </citation>
    <scope>NUCLEOTIDE SEQUENCE</scope>
    <source>
        <tissue evidence="5">Spear leaf of Hainan Tall coconut</tissue>
    </source>
</reference>
<dbReference type="PANTHER" id="PTHR47936:SF1">
    <property type="entry name" value="PENTATRICOPEPTIDE REPEAT-CONTAINING PROTEIN GUN1, CHLOROPLASTIC"/>
    <property type="match status" value="1"/>
</dbReference>
<dbReference type="PANTHER" id="PTHR47936">
    <property type="entry name" value="PPR_LONG DOMAIN-CONTAINING PROTEIN"/>
    <property type="match status" value="1"/>
</dbReference>
<keyword evidence="6" id="KW-1185">Reference proteome</keyword>
<evidence type="ECO:0000256" key="1">
    <source>
        <dbReference type="ARBA" id="ARBA00007626"/>
    </source>
</evidence>
<dbReference type="GO" id="GO:0009507">
    <property type="term" value="C:chloroplast"/>
    <property type="evidence" value="ECO:0007669"/>
    <property type="project" value="TreeGrafter"/>
</dbReference>
<dbReference type="GO" id="GO:0031930">
    <property type="term" value="P:mitochondria-nucleus signaling pathway"/>
    <property type="evidence" value="ECO:0007669"/>
    <property type="project" value="TreeGrafter"/>
</dbReference>
<name>A0A8K0MU13_COCNU</name>
<dbReference type="SUPFAM" id="SSF81901">
    <property type="entry name" value="HCP-like"/>
    <property type="match status" value="2"/>
</dbReference>
<dbReference type="PROSITE" id="PS51375">
    <property type="entry name" value="PPR"/>
    <property type="match status" value="10"/>
</dbReference>
<dbReference type="OrthoDB" id="185373at2759"/>
<feature type="repeat" description="PPR" evidence="3">
    <location>
        <begin position="878"/>
        <end position="912"/>
    </location>
</feature>
<accession>A0A8K0MU13</accession>
<dbReference type="Proteomes" id="UP000797356">
    <property type="component" value="Chromosome 1"/>
</dbReference>
<gene>
    <name evidence="5" type="ORF">COCNU_01G004650</name>
</gene>
<reference evidence="5" key="2">
    <citation type="submission" date="2019-07" db="EMBL/GenBank/DDBJ databases">
        <authorList>
            <person name="Yang Y."/>
            <person name="Bocs S."/>
            <person name="Baudouin L."/>
        </authorList>
    </citation>
    <scope>NUCLEOTIDE SEQUENCE</scope>
    <source>
        <tissue evidence="5">Spear leaf of Hainan Tall coconut</tissue>
    </source>
</reference>
<proteinExistence type="inferred from homology"/>
<dbReference type="Pfam" id="PF17177">
    <property type="entry name" value="PPR_long"/>
    <property type="match status" value="1"/>
</dbReference>
<dbReference type="NCBIfam" id="TIGR00756">
    <property type="entry name" value="PPR"/>
    <property type="match status" value="12"/>
</dbReference>
<dbReference type="InterPro" id="IPR011990">
    <property type="entry name" value="TPR-like_helical_dom_sf"/>
</dbReference>
<feature type="domain" description="PROP1-like PPR" evidence="4">
    <location>
        <begin position="247"/>
        <end position="393"/>
    </location>
</feature>
<feature type="repeat" description="PPR" evidence="3">
    <location>
        <begin position="913"/>
        <end position="947"/>
    </location>
</feature>
<keyword evidence="2" id="KW-0677">Repeat</keyword>
<dbReference type="AlphaFoldDB" id="A0A8K0MU13"/>
<dbReference type="InterPro" id="IPR002885">
    <property type="entry name" value="PPR_rpt"/>
</dbReference>
<feature type="repeat" description="PPR" evidence="3">
    <location>
        <begin position="285"/>
        <end position="319"/>
    </location>
</feature>